<dbReference type="GO" id="GO:0009073">
    <property type="term" value="P:aromatic amino acid family biosynthetic process"/>
    <property type="evidence" value="ECO:0007669"/>
    <property type="project" value="UniProtKB-KW"/>
</dbReference>
<dbReference type="GO" id="GO:0009423">
    <property type="term" value="P:chorismate biosynthetic process"/>
    <property type="evidence" value="ECO:0007669"/>
    <property type="project" value="UniProtKB-UniPathway"/>
</dbReference>
<evidence type="ECO:0000259" key="9">
    <source>
        <dbReference type="Pfam" id="PF00793"/>
    </source>
</evidence>
<comment type="catalytic activity">
    <reaction evidence="7 8">
        <text>D-erythrose 4-phosphate + phosphoenolpyruvate + H2O = 7-phospho-2-dehydro-3-deoxy-D-arabino-heptonate + phosphate</text>
        <dbReference type="Rhea" id="RHEA:14717"/>
        <dbReference type="ChEBI" id="CHEBI:15377"/>
        <dbReference type="ChEBI" id="CHEBI:16897"/>
        <dbReference type="ChEBI" id="CHEBI:43474"/>
        <dbReference type="ChEBI" id="CHEBI:58394"/>
        <dbReference type="ChEBI" id="CHEBI:58702"/>
        <dbReference type="EC" id="2.5.1.54"/>
    </reaction>
</comment>
<dbReference type="PIRSF" id="PIRSF001361">
    <property type="entry name" value="DAHP_synthase"/>
    <property type="match status" value="1"/>
</dbReference>
<keyword evidence="11" id="KW-1185">Reference proteome</keyword>
<proteinExistence type="inferred from homology"/>
<dbReference type="RefSeq" id="WP_164364710.1">
    <property type="nucleotide sequence ID" value="NZ_CP066776.1"/>
</dbReference>
<evidence type="ECO:0000256" key="4">
    <source>
        <dbReference type="ARBA" id="ARBA00022605"/>
    </source>
</evidence>
<dbReference type="PANTHER" id="PTHR21225:SF12">
    <property type="entry name" value="PHOSPHO-2-DEHYDRO-3-DEOXYHEPTONATE ALDOLASE, TYROSINE-INHIBITED"/>
    <property type="match status" value="1"/>
</dbReference>
<comment type="pathway">
    <text evidence="2 8">Metabolic intermediate biosynthesis; chorismate biosynthesis; chorismate from D-erythrose 4-phosphate and phosphoenolpyruvate: step 1/7.</text>
</comment>
<evidence type="ECO:0000256" key="2">
    <source>
        <dbReference type="ARBA" id="ARBA00004688"/>
    </source>
</evidence>
<name>A0A6B3LDM7_9BACT</name>
<dbReference type="FunFam" id="3.20.20.70:FF:000005">
    <property type="entry name" value="Phospho-2-dehydro-3-deoxyheptonate aldolase"/>
    <property type="match status" value="1"/>
</dbReference>
<dbReference type="EMBL" id="CP066776">
    <property type="protein sequence ID" value="QQL44883.1"/>
    <property type="molecule type" value="Genomic_DNA"/>
</dbReference>
<evidence type="ECO:0000313" key="11">
    <source>
        <dbReference type="Proteomes" id="UP000475117"/>
    </source>
</evidence>
<gene>
    <name evidence="10" type="ORF">G3M56_013550</name>
</gene>
<evidence type="ECO:0000256" key="7">
    <source>
        <dbReference type="ARBA" id="ARBA00047508"/>
    </source>
</evidence>
<dbReference type="Proteomes" id="UP000475117">
    <property type="component" value="Chromosome"/>
</dbReference>
<accession>A0A6B3LDM7</accession>
<dbReference type="NCBIfam" id="NF009396">
    <property type="entry name" value="PRK12756.1"/>
    <property type="match status" value="1"/>
</dbReference>
<keyword evidence="4 8" id="KW-0028">Amino-acid biosynthesis</keyword>
<dbReference type="SUPFAM" id="SSF51569">
    <property type="entry name" value="Aldolase"/>
    <property type="match status" value="1"/>
</dbReference>
<dbReference type="KEGG" id="soa:G3M56_013550"/>
<evidence type="ECO:0000256" key="3">
    <source>
        <dbReference type="ARBA" id="ARBA00007985"/>
    </source>
</evidence>
<keyword evidence="6 8" id="KW-0057">Aromatic amino acid biosynthesis</keyword>
<evidence type="ECO:0000256" key="1">
    <source>
        <dbReference type="ARBA" id="ARBA00003726"/>
    </source>
</evidence>
<feature type="domain" description="DAHP synthetase I/KDSA" evidence="9">
    <location>
        <begin position="43"/>
        <end position="337"/>
    </location>
</feature>
<dbReference type="NCBIfam" id="NF009395">
    <property type="entry name" value="PRK12755.1"/>
    <property type="match status" value="1"/>
</dbReference>
<dbReference type="GO" id="GO:0042802">
    <property type="term" value="F:identical protein binding"/>
    <property type="evidence" value="ECO:0007669"/>
    <property type="project" value="UniProtKB-ARBA"/>
</dbReference>
<evidence type="ECO:0000313" key="10">
    <source>
        <dbReference type="EMBL" id="QQL44883.1"/>
    </source>
</evidence>
<comment type="similarity">
    <text evidence="3 8">Belongs to the class-I DAHP synthase family.</text>
</comment>
<dbReference type="UniPathway" id="UPA00053">
    <property type="reaction ID" value="UER00084"/>
</dbReference>
<reference evidence="10 11" key="1">
    <citation type="submission" date="2020-12" db="EMBL/GenBank/DDBJ databases">
        <title>Sulforoseuscoccus oceanibium gen. nov., sp. nov., a representative of the phylum Verrucomicrobia with special cytoplasmic membrane, and proposal of Sulforoseuscoccusaceae fam. nov.</title>
        <authorList>
            <person name="Xi F."/>
        </authorList>
    </citation>
    <scope>NUCLEOTIDE SEQUENCE [LARGE SCALE GENOMIC DNA]</scope>
    <source>
        <strain evidence="10 11">T37</strain>
    </source>
</reference>
<dbReference type="GO" id="GO:0003849">
    <property type="term" value="F:3-deoxy-7-phosphoheptulonate synthase activity"/>
    <property type="evidence" value="ECO:0007669"/>
    <property type="project" value="UniProtKB-EC"/>
</dbReference>
<dbReference type="NCBIfam" id="TIGR00034">
    <property type="entry name" value="aroFGH"/>
    <property type="match status" value="1"/>
</dbReference>
<evidence type="ECO:0000256" key="8">
    <source>
        <dbReference type="PIRNR" id="PIRNR001361"/>
    </source>
</evidence>
<dbReference type="EC" id="2.5.1.54" evidence="8"/>
<evidence type="ECO:0000256" key="5">
    <source>
        <dbReference type="ARBA" id="ARBA00022679"/>
    </source>
</evidence>
<dbReference type="AlphaFoldDB" id="A0A6B3LDM7"/>
<dbReference type="GO" id="GO:0008652">
    <property type="term" value="P:amino acid biosynthetic process"/>
    <property type="evidence" value="ECO:0007669"/>
    <property type="project" value="UniProtKB-KW"/>
</dbReference>
<keyword evidence="5 8" id="KW-0808">Transferase</keyword>
<dbReference type="GO" id="GO:0005737">
    <property type="term" value="C:cytoplasm"/>
    <property type="evidence" value="ECO:0007669"/>
    <property type="project" value="TreeGrafter"/>
</dbReference>
<evidence type="ECO:0000256" key="6">
    <source>
        <dbReference type="ARBA" id="ARBA00023141"/>
    </source>
</evidence>
<sequence length="351" mass="37555">MKNTDDLRIAEIDPLMAPQLLMKELPVSDKASELVAATRAANEAILNRNDPRLLVVVGPCSIHDTDAALEYGHQLKELAEKHKDTLVIVMRVYFEKPRTTIGWKGLINDPCLDDSFDINRGLHTARKLLIDLANMGVPAGTEFLDTISPQYIADLVTWGAIGARTTESQVHRELASGLSMPVGFKNGTGGSLQIAIDAIKAASYPHHFLSVTKHGVAAIVTTEGNEACHVILRGASSGPNYDAGSVAKACADLKAAGLTETVMIDCSHGNSKKDYRNQPGVASTVAAQIAEGNKAITSVMIESNLHEGNQPLAARDQLAHGVSITDACVNWETTVAMIEELSDAVKSRMAK</sequence>
<dbReference type="InterPro" id="IPR006218">
    <property type="entry name" value="DAHP1/KDSA"/>
</dbReference>
<dbReference type="Pfam" id="PF00793">
    <property type="entry name" value="DAHP_synth_1"/>
    <property type="match status" value="1"/>
</dbReference>
<dbReference type="PANTHER" id="PTHR21225">
    <property type="entry name" value="PHOSPHO-2-DEHYDRO-3-DEOXYHEPTONATE ALDOLASE DAHP SYNTHETASE"/>
    <property type="match status" value="1"/>
</dbReference>
<comment type="function">
    <text evidence="1 8">Stereospecific condensation of phosphoenolpyruvate (PEP) and D-erythrose-4-phosphate (E4P) giving rise to 3-deoxy-D-arabino-heptulosonate-7-phosphate (DAHP).</text>
</comment>
<dbReference type="InterPro" id="IPR006219">
    <property type="entry name" value="DAHP_synth_1"/>
</dbReference>
<dbReference type="Gene3D" id="3.20.20.70">
    <property type="entry name" value="Aldolase class I"/>
    <property type="match status" value="1"/>
</dbReference>
<dbReference type="InterPro" id="IPR013785">
    <property type="entry name" value="Aldolase_TIM"/>
</dbReference>
<protein>
    <recommendedName>
        <fullName evidence="8">Phospho-2-dehydro-3-deoxyheptonate aldolase</fullName>
        <ecNumber evidence="8">2.5.1.54</ecNumber>
    </recommendedName>
</protein>
<organism evidence="10 11">
    <name type="scientific">Sulfuriroseicoccus oceanibius</name>
    <dbReference type="NCBI Taxonomy" id="2707525"/>
    <lineage>
        <taxon>Bacteria</taxon>
        <taxon>Pseudomonadati</taxon>
        <taxon>Verrucomicrobiota</taxon>
        <taxon>Verrucomicrobiia</taxon>
        <taxon>Verrucomicrobiales</taxon>
        <taxon>Verrucomicrobiaceae</taxon>
        <taxon>Sulfuriroseicoccus</taxon>
    </lineage>
</organism>